<dbReference type="Proteomes" id="UP000239089">
    <property type="component" value="Unassembled WGS sequence"/>
</dbReference>
<evidence type="ECO:0000259" key="2">
    <source>
        <dbReference type="Pfam" id="PF01370"/>
    </source>
</evidence>
<dbReference type="OrthoDB" id="9808276at2"/>
<feature type="domain" description="NAD-dependent epimerase/dehydratase" evidence="2">
    <location>
        <begin position="89"/>
        <end position="209"/>
    </location>
</feature>
<name>A0A2S6MZ60_9HYPH</name>
<sequence length="284" mass="30992">MNLLIFGLGYSAGFYAAEAAQVFQQVTATKRAPKATAEGRCRLLPFDGDADAIDPRLIEALDAADALLVSAAPTAEGDPVLRRLAEKIAATRRLRKIVYLSTIGVYGDHQGAWIDETSELRPSNDRTRWRVTAENDWLALGARTGKQVYVLRLSGIYGPDRSVIEKLRDGTAKRLIKPGQVFNRIHVADIAQTINACFTGSAPGGVYNVTDDEPAPPQDVVTYAAELLGIEPPPEQEFVAAQLSPMARSFYGDNKRVRNAKIVADLGVKLRFPTYRQGIEALLP</sequence>
<dbReference type="EMBL" id="NHSJ01000121">
    <property type="protein sequence ID" value="PPQ27636.1"/>
    <property type="molecule type" value="Genomic_DNA"/>
</dbReference>
<dbReference type="RefSeq" id="WP_104509474.1">
    <property type="nucleotide sequence ID" value="NZ_JACIGC010000008.1"/>
</dbReference>
<protein>
    <submittedName>
        <fullName evidence="3">NAD(P)-dependent oxidoreductase</fullName>
    </submittedName>
</protein>
<dbReference type="AlphaFoldDB" id="A0A2S6MZ60"/>
<proteinExistence type="predicted"/>
<keyword evidence="4" id="KW-1185">Reference proteome</keyword>
<evidence type="ECO:0000256" key="1">
    <source>
        <dbReference type="ARBA" id="ARBA00023027"/>
    </source>
</evidence>
<keyword evidence="1" id="KW-0520">NAD</keyword>
<evidence type="ECO:0000313" key="4">
    <source>
        <dbReference type="Proteomes" id="UP000239089"/>
    </source>
</evidence>
<comment type="caution">
    <text evidence="3">The sequence shown here is derived from an EMBL/GenBank/DDBJ whole genome shotgun (WGS) entry which is preliminary data.</text>
</comment>
<dbReference type="InterPro" id="IPR036291">
    <property type="entry name" value="NAD(P)-bd_dom_sf"/>
</dbReference>
<organism evidence="3 4">
    <name type="scientific">Rhodoblastus sphagnicola</name>
    <dbReference type="NCBI Taxonomy" id="333368"/>
    <lineage>
        <taxon>Bacteria</taxon>
        <taxon>Pseudomonadati</taxon>
        <taxon>Pseudomonadota</taxon>
        <taxon>Alphaproteobacteria</taxon>
        <taxon>Hyphomicrobiales</taxon>
        <taxon>Rhodoblastaceae</taxon>
        <taxon>Rhodoblastus</taxon>
    </lineage>
</organism>
<reference evidence="3 4" key="1">
    <citation type="journal article" date="2018" name="Arch. Microbiol.">
        <title>New insights into the metabolic potential of the phototrophic purple bacterium Rhodopila globiformis DSM 161(T) from its draft genome sequence and evidence for a vanadium-dependent nitrogenase.</title>
        <authorList>
            <person name="Imhoff J.F."/>
            <person name="Rahn T."/>
            <person name="Kunzel S."/>
            <person name="Neulinger S.C."/>
        </authorList>
    </citation>
    <scope>NUCLEOTIDE SEQUENCE [LARGE SCALE GENOMIC DNA]</scope>
    <source>
        <strain evidence="3 4">DSM 16996</strain>
    </source>
</reference>
<dbReference type="InterPro" id="IPR001509">
    <property type="entry name" value="Epimerase_deHydtase"/>
</dbReference>
<gene>
    <name evidence="3" type="ORF">CCR94_19345</name>
</gene>
<dbReference type="PANTHER" id="PTHR43574">
    <property type="entry name" value="EPIMERASE-RELATED"/>
    <property type="match status" value="1"/>
</dbReference>
<evidence type="ECO:0000313" key="3">
    <source>
        <dbReference type="EMBL" id="PPQ27636.1"/>
    </source>
</evidence>
<dbReference type="Gene3D" id="3.40.50.720">
    <property type="entry name" value="NAD(P)-binding Rossmann-like Domain"/>
    <property type="match status" value="1"/>
</dbReference>
<accession>A0A2S6MZ60</accession>
<dbReference type="Pfam" id="PF01370">
    <property type="entry name" value="Epimerase"/>
    <property type="match status" value="1"/>
</dbReference>
<dbReference type="CDD" id="cd05266">
    <property type="entry name" value="SDR_a4"/>
    <property type="match status" value="1"/>
</dbReference>
<dbReference type="SUPFAM" id="SSF51735">
    <property type="entry name" value="NAD(P)-binding Rossmann-fold domains"/>
    <property type="match status" value="1"/>
</dbReference>